<proteinExistence type="predicted"/>
<dbReference type="AlphaFoldDB" id="A0A075HYR3"/>
<sequence>MAIQGINHIAYQSIHFVFSVGQGRWLEGVIERSSVDEETVLAENLFENVSFHFLSPGVQSRIQPPSYSGRVGVGERGFSARMQEVIRLSEKNEILLDYHAL</sequence>
<protein>
    <submittedName>
        <fullName evidence="1">Uncharacterized protein</fullName>
    </submittedName>
</protein>
<organism evidence="1">
    <name type="scientific">uncultured marine group II/III euryarchaeote SAT1000_05_B02</name>
    <dbReference type="NCBI Taxonomy" id="1456551"/>
    <lineage>
        <taxon>Archaea</taxon>
        <taxon>Methanobacteriati</taxon>
        <taxon>Methanobacteriota</taxon>
        <taxon>environmental samples</taxon>
    </lineage>
</organism>
<reference evidence="1" key="1">
    <citation type="journal article" date="2014" name="Genome Biol. Evol.">
        <title>Pangenome evidence for extensive interdomain horizontal transfer affecting lineage core and shell genes in uncultured planktonic thaumarchaeota and euryarchaeota.</title>
        <authorList>
            <person name="Deschamps P."/>
            <person name="Zivanovic Y."/>
            <person name="Moreira D."/>
            <person name="Rodriguez-Valera F."/>
            <person name="Lopez-Garcia P."/>
        </authorList>
    </citation>
    <scope>NUCLEOTIDE SEQUENCE</scope>
</reference>
<accession>A0A075HYR3</accession>
<evidence type="ECO:0000313" key="1">
    <source>
        <dbReference type="EMBL" id="AIF21506.1"/>
    </source>
</evidence>
<dbReference type="EMBL" id="KF901192">
    <property type="protein sequence ID" value="AIF21506.1"/>
    <property type="molecule type" value="Genomic_DNA"/>
</dbReference>
<name>A0A075HYR3_9EURY</name>